<accession>A0A183JUL1</accession>
<protein>
    <submittedName>
        <fullName evidence="1 3">Uncharacterized protein</fullName>
    </submittedName>
</protein>
<dbReference type="Proteomes" id="UP000279833">
    <property type="component" value="Unassembled WGS sequence"/>
</dbReference>
<name>A0A183JUL1_9TREM</name>
<evidence type="ECO:0000313" key="2">
    <source>
        <dbReference type="Proteomes" id="UP000279833"/>
    </source>
</evidence>
<dbReference type="WBParaSite" id="SCUD_0000640301-mRNA-1">
    <property type="protein sequence ID" value="SCUD_0000640301-mRNA-1"/>
    <property type="gene ID" value="SCUD_0000640301"/>
</dbReference>
<evidence type="ECO:0000313" key="3">
    <source>
        <dbReference type="WBParaSite" id="SCUD_0000640301-mRNA-1"/>
    </source>
</evidence>
<proteinExistence type="predicted"/>
<dbReference type="EMBL" id="UZAK01013996">
    <property type="protein sequence ID" value="VDP03655.1"/>
    <property type="molecule type" value="Genomic_DNA"/>
</dbReference>
<keyword evidence="2" id="KW-1185">Reference proteome</keyword>
<sequence>MTTATATTVAMTITSETAGFVAPTSLPTDTTTSRVGLGVTAMTESTTLIGNESEAFALPPIEATYTTTGVEPKR</sequence>
<evidence type="ECO:0000313" key="1">
    <source>
        <dbReference type="EMBL" id="VDP03655.1"/>
    </source>
</evidence>
<organism evidence="3">
    <name type="scientific">Schistosoma curassoni</name>
    <dbReference type="NCBI Taxonomy" id="6186"/>
    <lineage>
        <taxon>Eukaryota</taxon>
        <taxon>Metazoa</taxon>
        <taxon>Spiralia</taxon>
        <taxon>Lophotrochozoa</taxon>
        <taxon>Platyhelminthes</taxon>
        <taxon>Trematoda</taxon>
        <taxon>Digenea</taxon>
        <taxon>Strigeidida</taxon>
        <taxon>Schistosomatoidea</taxon>
        <taxon>Schistosomatidae</taxon>
        <taxon>Schistosoma</taxon>
    </lineage>
</organism>
<dbReference type="AlphaFoldDB" id="A0A183JUL1"/>
<reference evidence="3" key="1">
    <citation type="submission" date="2016-06" db="UniProtKB">
        <authorList>
            <consortium name="WormBaseParasite"/>
        </authorList>
    </citation>
    <scope>IDENTIFICATION</scope>
</reference>
<gene>
    <name evidence="1" type="ORF">SCUD_LOCUS6403</name>
</gene>
<dbReference type="STRING" id="6186.A0A183JUL1"/>
<reference evidence="1 2" key="2">
    <citation type="submission" date="2018-11" db="EMBL/GenBank/DDBJ databases">
        <authorList>
            <consortium name="Pathogen Informatics"/>
        </authorList>
    </citation>
    <scope>NUCLEOTIDE SEQUENCE [LARGE SCALE GENOMIC DNA]</scope>
    <source>
        <strain evidence="1">Dakar</strain>
        <strain evidence="2">Dakar, Senegal</strain>
    </source>
</reference>